<keyword evidence="5 6" id="KW-0472">Membrane</keyword>
<dbReference type="Proteomes" id="UP000051012">
    <property type="component" value="Unassembled WGS sequence"/>
</dbReference>
<proteinExistence type="predicted"/>
<accession>A0A0S7YIC3</accession>
<evidence type="ECO:0000256" key="6">
    <source>
        <dbReference type="SAM" id="Phobius"/>
    </source>
</evidence>
<gene>
    <name evidence="8" type="ORF">AMJ52_01335</name>
</gene>
<evidence type="ECO:0000313" key="8">
    <source>
        <dbReference type="EMBL" id="KPJ74243.1"/>
    </source>
</evidence>
<dbReference type="GO" id="GO:0005886">
    <property type="term" value="C:plasma membrane"/>
    <property type="evidence" value="ECO:0007669"/>
    <property type="project" value="UniProtKB-SubCell"/>
</dbReference>
<name>A0A0S7YIC3_UNCT6</name>
<dbReference type="EMBL" id="LJNI01000010">
    <property type="protein sequence ID" value="KPJ74243.1"/>
    <property type="molecule type" value="Genomic_DNA"/>
</dbReference>
<comment type="subcellular location">
    <subcellularLocation>
        <location evidence="1">Cell membrane</location>
        <topology evidence="1">Multi-pass membrane protein</topology>
    </subcellularLocation>
</comment>
<protein>
    <recommendedName>
        <fullName evidence="7">VTT domain-containing protein</fullName>
    </recommendedName>
</protein>
<feature type="transmembrane region" description="Helical" evidence="6">
    <location>
        <begin position="139"/>
        <end position="163"/>
    </location>
</feature>
<keyword evidence="4 6" id="KW-1133">Transmembrane helix</keyword>
<evidence type="ECO:0000256" key="4">
    <source>
        <dbReference type="ARBA" id="ARBA00022989"/>
    </source>
</evidence>
<keyword evidence="3 6" id="KW-0812">Transmembrane</keyword>
<dbReference type="AlphaFoldDB" id="A0A0S7YIC3"/>
<dbReference type="PANTHER" id="PTHR42709">
    <property type="entry name" value="ALKALINE PHOSPHATASE LIKE PROTEIN"/>
    <property type="match status" value="1"/>
</dbReference>
<organism evidence="8 9">
    <name type="scientific">candidate division TA06 bacterium DG_78</name>
    <dbReference type="NCBI Taxonomy" id="1703772"/>
    <lineage>
        <taxon>Bacteria</taxon>
        <taxon>Bacteria division TA06</taxon>
    </lineage>
</organism>
<sequence>MFEWLSSREPLLVYTFLLFNALFESLFPPYPSDAFVLVFAFIAGQGHYSPYVVFTCTVVGSIAGIMIIYTIGKNRGNELVQFFSKSFLGKFFPLRLIERAKQKFTKRGDFIIILNRFLPGMRAPICFAAGLVKIKSKTVFLYSFISVIIWNLFLVIVGFSVGASWQEASHFLREYNVIVLCILIAMLVIFTLLYFTKRKR</sequence>
<evidence type="ECO:0000256" key="2">
    <source>
        <dbReference type="ARBA" id="ARBA00022475"/>
    </source>
</evidence>
<reference evidence="8 9" key="1">
    <citation type="journal article" date="2015" name="Microbiome">
        <title>Genomic resolution of linkages in carbon, nitrogen, and sulfur cycling among widespread estuary sediment bacteria.</title>
        <authorList>
            <person name="Baker B.J."/>
            <person name="Lazar C.S."/>
            <person name="Teske A.P."/>
            <person name="Dick G.J."/>
        </authorList>
    </citation>
    <scope>NUCLEOTIDE SEQUENCE [LARGE SCALE GENOMIC DNA]</scope>
    <source>
        <strain evidence="8">DG_78</strain>
    </source>
</reference>
<feature type="transmembrane region" description="Helical" evidence="6">
    <location>
        <begin position="175"/>
        <end position="195"/>
    </location>
</feature>
<dbReference type="InterPro" id="IPR051311">
    <property type="entry name" value="DedA_domain"/>
</dbReference>
<dbReference type="InterPro" id="IPR032816">
    <property type="entry name" value="VTT_dom"/>
</dbReference>
<keyword evidence="2" id="KW-1003">Cell membrane</keyword>
<evidence type="ECO:0000256" key="3">
    <source>
        <dbReference type="ARBA" id="ARBA00022692"/>
    </source>
</evidence>
<comment type="caution">
    <text evidence="8">The sequence shown here is derived from an EMBL/GenBank/DDBJ whole genome shotgun (WGS) entry which is preliminary data.</text>
</comment>
<evidence type="ECO:0000256" key="5">
    <source>
        <dbReference type="ARBA" id="ARBA00023136"/>
    </source>
</evidence>
<dbReference type="PANTHER" id="PTHR42709:SF6">
    <property type="entry name" value="UNDECAPRENYL PHOSPHATE TRANSPORTER A"/>
    <property type="match status" value="1"/>
</dbReference>
<evidence type="ECO:0000256" key="1">
    <source>
        <dbReference type="ARBA" id="ARBA00004651"/>
    </source>
</evidence>
<dbReference type="Pfam" id="PF09335">
    <property type="entry name" value="VTT_dom"/>
    <property type="match status" value="1"/>
</dbReference>
<evidence type="ECO:0000259" key="7">
    <source>
        <dbReference type="Pfam" id="PF09335"/>
    </source>
</evidence>
<feature type="transmembrane region" description="Helical" evidence="6">
    <location>
        <begin position="51"/>
        <end position="71"/>
    </location>
</feature>
<feature type="transmembrane region" description="Helical" evidence="6">
    <location>
        <begin position="12"/>
        <end position="31"/>
    </location>
</feature>
<evidence type="ECO:0000313" key="9">
    <source>
        <dbReference type="Proteomes" id="UP000051012"/>
    </source>
</evidence>
<feature type="domain" description="VTT" evidence="7">
    <location>
        <begin position="31"/>
        <end position="158"/>
    </location>
</feature>